<dbReference type="SUPFAM" id="SSF101386">
    <property type="entry name" value="all-alpha NTP pyrophosphatases"/>
    <property type="match status" value="1"/>
</dbReference>
<dbReference type="HAMAP" id="MF_01021">
    <property type="entry name" value="HisI"/>
    <property type="match status" value="1"/>
</dbReference>
<evidence type="ECO:0000256" key="1">
    <source>
        <dbReference type="ARBA" id="ARBA00000024"/>
    </source>
</evidence>
<keyword evidence="14 15" id="KW-0511">Multifunctional enzyme</keyword>
<evidence type="ECO:0000256" key="9">
    <source>
        <dbReference type="ARBA" id="ARBA00022605"/>
    </source>
</evidence>
<dbReference type="Proteomes" id="UP000196536">
    <property type="component" value="Unassembled WGS sequence"/>
</dbReference>
<dbReference type="NCBIfam" id="NF002747">
    <property type="entry name" value="PRK02759.1"/>
    <property type="match status" value="1"/>
</dbReference>
<comment type="catalytic activity">
    <reaction evidence="1 15">
        <text>1-(5-phospho-beta-D-ribosyl)-5'-AMP + H2O = 1-(5-phospho-beta-D-ribosyl)-5-[(5-phospho-beta-D-ribosylamino)methylideneamino]imidazole-4-carboxamide</text>
        <dbReference type="Rhea" id="RHEA:20049"/>
        <dbReference type="ChEBI" id="CHEBI:15377"/>
        <dbReference type="ChEBI" id="CHEBI:58435"/>
        <dbReference type="ChEBI" id="CHEBI:59457"/>
        <dbReference type="EC" id="3.5.4.19"/>
    </reaction>
</comment>
<evidence type="ECO:0000256" key="11">
    <source>
        <dbReference type="ARBA" id="ARBA00022801"/>
    </source>
</evidence>
<dbReference type="Pfam" id="PF01503">
    <property type="entry name" value="PRA-PH"/>
    <property type="match status" value="1"/>
</dbReference>
<dbReference type="PANTHER" id="PTHR42945">
    <property type="entry name" value="HISTIDINE BIOSYNTHESIS BIFUNCTIONAL PROTEIN"/>
    <property type="match status" value="1"/>
</dbReference>
<dbReference type="NCBIfam" id="NF001611">
    <property type="entry name" value="PRK00400.1-3"/>
    <property type="match status" value="1"/>
</dbReference>
<comment type="pathway">
    <text evidence="4 15">Amino-acid biosynthesis; L-histidine biosynthesis; L-histidine from 5-phospho-alpha-D-ribose 1-diphosphate: step 3/9.</text>
</comment>
<feature type="region of interest" description="Phosphoribosyl-AMP cyclohydrolase" evidence="15">
    <location>
        <begin position="1"/>
        <end position="152"/>
    </location>
</feature>
<dbReference type="FunFam" id="3.10.20.810:FF:000001">
    <property type="entry name" value="Histidine biosynthesis bifunctional protein HisIE"/>
    <property type="match status" value="1"/>
</dbReference>
<keyword evidence="18" id="KW-1185">Reference proteome</keyword>
<comment type="pathway">
    <text evidence="5 15">Amino-acid biosynthesis; L-histidine biosynthesis; L-histidine from 5-phospho-alpha-D-ribose 1-diphosphate: step 2/9.</text>
</comment>
<evidence type="ECO:0000256" key="2">
    <source>
        <dbReference type="ARBA" id="ARBA00001460"/>
    </source>
</evidence>
<evidence type="ECO:0000256" key="14">
    <source>
        <dbReference type="ARBA" id="ARBA00023268"/>
    </source>
</evidence>
<protein>
    <recommendedName>
        <fullName evidence="15">Histidine biosynthesis bifunctional protein HisIE</fullName>
    </recommendedName>
    <domain>
        <recommendedName>
            <fullName evidence="15">Phosphoribosyl-AMP cyclohydrolase</fullName>
            <shortName evidence="15">PRA-CH</shortName>
            <ecNumber evidence="15">3.5.4.19</ecNumber>
        </recommendedName>
    </domain>
    <domain>
        <recommendedName>
            <fullName evidence="15">Phosphoribosyl-ATP pyrophosphatase</fullName>
            <shortName evidence="15">PRA-PH</shortName>
            <ecNumber evidence="15">3.6.1.31</ecNumber>
        </recommendedName>
    </domain>
</protein>
<comment type="catalytic activity">
    <reaction evidence="2 15">
        <text>1-(5-phospho-beta-D-ribosyl)-ATP + H2O = 1-(5-phospho-beta-D-ribosyl)-5'-AMP + diphosphate + H(+)</text>
        <dbReference type="Rhea" id="RHEA:22828"/>
        <dbReference type="ChEBI" id="CHEBI:15377"/>
        <dbReference type="ChEBI" id="CHEBI:15378"/>
        <dbReference type="ChEBI" id="CHEBI:33019"/>
        <dbReference type="ChEBI" id="CHEBI:59457"/>
        <dbReference type="ChEBI" id="CHEBI:73183"/>
        <dbReference type="EC" id="3.6.1.31"/>
    </reaction>
</comment>
<evidence type="ECO:0000256" key="13">
    <source>
        <dbReference type="ARBA" id="ARBA00023102"/>
    </source>
</evidence>
<keyword evidence="10 15" id="KW-0547">Nucleotide-binding</keyword>
<dbReference type="GO" id="GO:0004635">
    <property type="term" value="F:phosphoribosyl-AMP cyclohydrolase activity"/>
    <property type="evidence" value="ECO:0007669"/>
    <property type="project" value="UniProtKB-UniRule"/>
</dbReference>
<dbReference type="GO" id="GO:0005524">
    <property type="term" value="F:ATP binding"/>
    <property type="evidence" value="ECO:0007669"/>
    <property type="project" value="UniProtKB-KW"/>
</dbReference>
<dbReference type="InterPro" id="IPR026660">
    <property type="entry name" value="PRA-CH"/>
</dbReference>
<dbReference type="Gene3D" id="1.10.287.1080">
    <property type="entry name" value="MazG-like"/>
    <property type="match status" value="1"/>
</dbReference>
<dbReference type="HAMAP" id="MF_01019">
    <property type="entry name" value="HisIE"/>
    <property type="match status" value="1"/>
</dbReference>
<dbReference type="GO" id="GO:0000105">
    <property type="term" value="P:L-histidine biosynthetic process"/>
    <property type="evidence" value="ECO:0007669"/>
    <property type="project" value="UniProtKB-UniRule"/>
</dbReference>
<dbReference type="SUPFAM" id="SSF141734">
    <property type="entry name" value="HisI-like"/>
    <property type="match status" value="1"/>
</dbReference>
<evidence type="ECO:0000256" key="15">
    <source>
        <dbReference type="HAMAP-Rule" id="MF_01019"/>
    </source>
</evidence>
<evidence type="ECO:0000256" key="6">
    <source>
        <dbReference type="ARBA" id="ARBA00007731"/>
    </source>
</evidence>
<feature type="domain" description="Phosphoribosyl-AMP cyclohydrolase" evidence="16">
    <location>
        <begin position="30"/>
        <end position="104"/>
    </location>
</feature>
<dbReference type="InterPro" id="IPR008179">
    <property type="entry name" value="HisE"/>
</dbReference>
<dbReference type="UniPathway" id="UPA00031">
    <property type="reaction ID" value="UER00007"/>
</dbReference>
<comment type="similarity">
    <text evidence="7 15">In the N-terminal section; belongs to the PRA-CH family.</text>
</comment>
<evidence type="ECO:0000259" key="16">
    <source>
        <dbReference type="Pfam" id="PF01502"/>
    </source>
</evidence>
<dbReference type="CDD" id="cd11534">
    <property type="entry name" value="NTP-PPase_HisIE_like"/>
    <property type="match status" value="1"/>
</dbReference>
<dbReference type="Pfam" id="PF01502">
    <property type="entry name" value="PRA-CH"/>
    <property type="match status" value="1"/>
</dbReference>
<dbReference type="InterPro" id="IPR038019">
    <property type="entry name" value="PRib_AMP_CycHydrolase_sf"/>
</dbReference>
<gene>
    <name evidence="15" type="primary">hisI</name>
    <name evidence="15" type="synonym">hisIE</name>
    <name evidence="17" type="ORF">CAP51_04625</name>
</gene>
<dbReference type="GO" id="GO:0005737">
    <property type="term" value="C:cytoplasm"/>
    <property type="evidence" value="ECO:0007669"/>
    <property type="project" value="UniProtKB-SubCell"/>
</dbReference>
<dbReference type="InterPro" id="IPR021130">
    <property type="entry name" value="PRib-ATP_PPHydrolase-like"/>
</dbReference>
<comment type="similarity">
    <text evidence="6 15">In the C-terminal section; belongs to the PRA-PH family.</text>
</comment>
<dbReference type="OrthoDB" id="9795769at2"/>
<evidence type="ECO:0000313" key="17">
    <source>
        <dbReference type="EMBL" id="OUY08904.1"/>
    </source>
</evidence>
<keyword evidence="11 15" id="KW-0378">Hydrolase</keyword>
<name>A0A1Z9Z370_9GAMM</name>
<reference evidence="17 18" key="1">
    <citation type="submission" date="2017-05" db="EMBL/GenBank/DDBJ databases">
        <title>Acinetobacter populi ANC 5415 (= PBJ7), whole genome shotgun sequencing project.</title>
        <authorList>
            <person name="Nemec A."/>
            <person name="Radolfova-Krizova L."/>
        </authorList>
    </citation>
    <scope>NUCLEOTIDE SEQUENCE [LARGE SCALE GENOMIC DNA]</scope>
    <source>
        <strain evidence="17 18">PBJ7</strain>
    </source>
</reference>
<sequence>MSNWLDEVKFDANGLIPAIAQHHQTGRVLMVAWMNREALQLTAEKNQAVYYSRSRQKLWHKGEESGHFQTVHEIRLDCDGDVIILQVEQHGGIACHTGRESCFYRKLTPHGWEIVDAQLKDPDAIYGEKAHTEHRHTALMNASTAKSEQVDVLTHLGQLMQQRKAADADHSYVASLYKKGINKILEKIGEESTETILAAKDYATLASEENKNDVIYETADIWFHSIVMLGYFDLDPQLVLDELARRQGLSGLQEKASRT</sequence>
<evidence type="ECO:0000313" key="18">
    <source>
        <dbReference type="Proteomes" id="UP000196536"/>
    </source>
</evidence>
<keyword evidence="13 15" id="KW-0368">Histidine biosynthesis</keyword>
<evidence type="ECO:0000256" key="5">
    <source>
        <dbReference type="ARBA" id="ARBA00005204"/>
    </source>
</evidence>
<dbReference type="EC" id="3.6.1.31" evidence="15"/>
<dbReference type="AlphaFoldDB" id="A0A1Z9Z370"/>
<dbReference type="Gene3D" id="3.10.20.810">
    <property type="entry name" value="Phosphoribosyl-AMP cyclohydrolase"/>
    <property type="match status" value="1"/>
</dbReference>
<keyword evidence="12 15" id="KW-0067">ATP-binding</keyword>
<accession>A0A1Z9Z370</accession>
<evidence type="ECO:0000256" key="12">
    <source>
        <dbReference type="ARBA" id="ARBA00022840"/>
    </source>
</evidence>
<organism evidence="17 18">
    <name type="scientific">Acinetobacter populi</name>
    <dbReference type="NCBI Taxonomy" id="1582270"/>
    <lineage>
        <taxon>Bacteria</taxon>
        <taxon>Pseudomonadati</taxon>
        <taxon>Pseudomonadota</taxon>
        <taxon>Gammaproteobacteria</taxon>
        <taxon>Moraxellales</taxon>
        <taxon>Moraxellaceae</taxon>
        <taxon>Acinetobacter</taxon>
    </lineage>
</organism>
<dbReference type="EC" id="3.5.4.19" evidence="15"/>
<dbReference type="NCBIfam" id="TIGR03188">
    <property type="entry name" value="histidine_hisI"/>
    <property type="match status" value="1"/>
</dbReference>
<comment type="subcellular location">
    <subcellularLocation>
        <location evidence="3 15">Cytoplasm</location>
    </subcellularLocation>
</comment>
<evidence type="ECO:0000256" key="4">
    <source>
        <dbReference type="ARBA" id="ARBA00005169"/>
    </source>
</evidence>
<feature type="region of interest" description="Phosphoribosyl-ATP pyrophosphohydrolase" evidence="15">
    <location>
        <begin position="153"/>
        <end position="259"/>
    </location>
</feature>
<dbReference type="NCBIfam" id="NF000768">
    <property type="entry name" value="PRK00051.1"/>
    <property type="match status" value="1"/>
</dbReference>
<dbReference type="EMBL" id="NEXX01000001">
    <property type="protein sequence ID" value="OUY08904.1"/>
    <property type="molecule type" value="Genomic_DNA"/>
</dbReference>
<dbReference type="InterPro" id="IPR023019">
    <property type="entry name" value="His_synth_HisIE"/>
</dbReference>
<keyword evidence="8 15" id="KW-0963">Cytoplasm</keyword>
<comment type="caution">
    <text evidence="17">The sequence shown here is derived from an EMBL/GenBank/DDBJ whole genome shotgun (WGS) entry which is preliminary data.</text>
</comment>
<dbReference type="GO" id="GO:0004636">
    <property type="term" value="F:phosphoribosyl-ATP diphosphatase activity"/>
    <property type="evidence" value="ECO:0007669"/>
    <property type="project" value="UniProtKB-UniRule"/>
</dbReference>
<dbReference type="HAMAP" id="MF_01020">
    <property type="entry name" value="HisE"/>
    <property type="match status" value="1"/>
</dbReference>
<evidence type="ECO:0000256" key="10">
    <source>
        <dbReference type="ARBA" id="ARBA00022741"/>
    </source>
</evidence>
<dbReference type="PANTHER" id="PTHR42945:SF1">
    <property type="entry name" value="HISTIDINE BIOSYNTHESIS BIFUNCTIONAL PROTEIN HIS7"/>
    <property type="match status" value="1"/>
</dbReference>
<evidence type="ECO:0000256" key="3">
    <source>
        <dbReference type="ARBA" id="ARBA00004496"/>
    </source>
</evidence>
<evidence type="ECO:0000256" key="7">
    <source>
        <dbReference type="ARBA" id="ARBA00008299"/>
    </source>
</evidence>
<proteinExistence type="inferred from homology"/>
<dbReference type="InterPro" id="IPR002496">
    <property type="entry name" value="PRib_AMP_CycHydrolase_dom"/>
</dbReference>
<dbReference type="RefSeq" id="WP_087619559.1">
    <property type="nucleotide sequence ID" value="NZ_NEXX01000001.1"/>
</dbReference>
<evidence type="ECO:0000256" key="8">
    <source>
        <dbReference type="ARBA" id="ARBA00022490"/>
    </source>
</evidence>
<keyword evidence="9 15" id="KW-0028">Amino-acid biosynthesis</keyword>